<dbReference type="GO" id="GO:0005509">
    <property type="term" value="F:calcium ion binding"/>
    <property type="evidence" value="ECO:0007669"/>
    <property type="project" value="InterPro"/>
</dbReference>
<dbReference type="eggNOG" id="COG2931">
    <property type="taxonomic scope" value="Bacteria"/>
</dbReference>
<feature type="region of interest" description="Disordered" evidence="3">
    <location>
        <begin position="737"/>
        <end position="807"/>
    </location>
</feature>
<feature type="compositionally biased region" description="Acidic residues" evidence="3">
    <location>
        <begin position="970"/>
        <end position="981"/>
    </location>
</feature>
<comment type="subcellular location">
    <subcellularLocation>
        <location evidence="1">Secreted</location>
    </subcellularLocation>
</comment>
<dbReference type="PANTHER" id="PTHR38340:SF1">
    <property type="entry name" value="S-LAYER PROTEIN"/>
    <property type="match status" value="1"/>
</dbReference>
<dbReference type="RefSeq" id="WP_009489313.1">
    <property type="nucleotide sequence ID" value="NZ_CP141048.1"/>
</dbReference>
<dbReference type="InterPro" id="IPR011049">
    <property type="entry name" value="Serralysin-like_metalloprot_C"/>
</dbReference>
<dbReference type="InterPro" id="IPR001343">
    <property type="entry name" value="Hemolysn_Ca-bd"/>
</dbReference>
<dbReference type="PRINTS" id="PR00313">
    <property type="entry name" value="CABNDNGRPT"/>
</dbReference>
<dbReference type="InterPro" id="IPR050557">
    <property type="entry name" value="RTX_toxin/Mannuronan_C5-epim"/>
</dbReference>
<keyword evidence="2" id="KW-0964">Secreted</keyword>
<feature type="compositionally biased region" description="Low complexity" evidence="3">
    <location>
        <begin position="268"/>
        <end position="284"/>
    </location>
</feature>
<reference evidence="4 5" key="1">
    <citation type="submission" date="2012-02" db="EMBL/GenBank/DDBJ databases">
        <title>Improved High-Quality Draft sequence of Microvirga sp. WSM3557.</title>
        <authorList>
            <consortium name="US DOE Joint Genome Institute"/>
            <person name="Lucas S."/>
            <person name="Han J."/>
            <person name="Lapidus A."/>
            <person name="Cheng J.-F."/>
            <person name="Goodwin L."/>
            <person name="Pitluck S."/>
            <person name="Peters L."/>
            <person name="Zhang X."/>
            <person name="Detter J.C."/>
            <person name="Han C."/>
            <person name="Tapia R."/>
            <person name="Land M."/>
            <person name="Hauser L."/>
            <person name="Kyrpides N."/>
            <person name="Ivanova N."/>
            <person name="Pagani I."/>
            <person name="Brau L."/>
            <person name="Yates R."/>
            <person name="O'Hara G."/>
            <person name="Rui T."/>
            <person name="Howieson J."/>
            <person name="Reeve W."/>
            <person name="Woyke T."/>
        </authorList>
    </citation>
    <scope>NUCLEOTIDE SEQUENCE [LARGE SCALE GENOMIC DNA]</scope>
    <source>
        <strain evidence="4 5">WSM3557</strain>
    </source>
</reference>
<proteinExistence type="predicted"/>
<dbReference type="SUPFAM" id="SSF51120">
    <property type="entry name" value="beta-Roll"/>
    <property type="match status" value="4"/>
</dbReference>
<dbReference type="STRING" id="864069.MicloDRAFT_00007070"/>
<gene>
    <name evidence="4" type="ORF">MicloDRAFT_00007070</name>
</gene>
<feature type="compositionally biased region" description="Basic and acidic residues" evidence="3">
    <location>
        <begin position="755"/>
        <end position="768"/>
    </location>
</feature>
<feature type="compositionally biased region" description="Acidic residues" evidence="3">
    <location>
        <begin position="769"/>
        <end position="784"/>
    </location>
</feature>
<dbReference type="HOGENOM" id="CLU_239757_0_0_5"/>
<name>I4Z2L6_9HYPH</name>
<dbReference type="EMBL" id="JH660637">
    <property type="protein sequence ID" value="EIM30458.1"/>
    <property type="molecule type" value="Genomic_DNA"/>
</dbReference>
<dbReference type="eggNOG" id="COG3210">
    <property type="taxonomic scope" value="Bacteria"/>
</dbReference>
<accession>I4Z2L6</accession>
<dbReference type="Proteomes" id="UP000003947">
    <property type="component" value="Unassembled WGS sequence"/>
</dbReference>
<evidence type="ECO:0000256" key="1">
    <source>
        <dbReference type="ARBA" id="ARBA00004613"/>
    </source>
</evidence>
<feature type="compositionally biased region" description="Gly residues" evidence="3">
    <location>
        <begin position="307"/>
        <end position="331"/>
    </location>
</feature>
<dbReference type="PANTHER" id="PTHR38340">
    <property type="entry name" value="S-LAYER PROTEIN"/>
    <property type="match status" value="1"/>
</dbReference>
<keyword evidence="5" id="KW-1185">Reference proteome</keyword>
<dbReference type="GO" id="GO:0005576">
    <property type="term" value="C:extracellular region"/>
    <property type="evidence" value="ECO:0007669"/>
    <property type="project" value="UniProtKB-SubCell"/>
</dbReference>
<organism evidence="4 5">
    <name type="scientific">Microvirga lotononidis</name>
    <dbReference type="NCBI Taxonomy" id="864069"/>
    <lineage>
        <taxon>Bacteria</taxon>
        <taxon>Pseudomonadati</taxon>
        <taxon>Pseudomonadota</taxon>
        <taxon>Alphaproteobacteria</taxon>
        <taxon>Hyphomicrobiales</taxon>
        <taxon>Methylobacteriaceae</taxon>
        <taxon>Microvirga</taxon>
    </lineage>
</organism>
<dbReference type="PATRIC" id="fig|864069.3.peg.784"/>
<protein>
    <submittedName>
        <fullName evidence="4">Ca2+-binding protein, RTX toxin</fullName>
    </submittedName>
</protein>
<feature type="region of interest" description="Disordered" evidence="3">
    <location>
        <begin position="678"/>
        <end position="710"/>
    </location>
</feature>
<feature type="region of interest" description="Disordered" evidence="3">
    <location>
        <begin position="970"/>
        <end position="989"/>
    </location>
</feature>
<dbReference type="Pfam" id="PF00353">
    <property type="entry name" value="HemolysinCabind"/>
    <property type="match status" value="9"/>
</dbReference>
<dbReference type="PROSITE" id="PS00330">
    <property type="entry name" value="HEMOLYSIN_CALCIUM"/>
    <property type="match status" value="12"/>
</dbReference>
<evidence type="ECO:0000313" key="4">
    <source>
        <dbReference type="EMBL" id="EIM30458.1"/>
    </source>
</evidence>
<feature type="region of interest" description="Disordered" evidence="3">
    <location>
        <begin position="841"/>
        <end position="898"/>
    </location>
</feature>
<evidence type="ECO:0000313" key="5">
    <source>
        <dbReference type="Proteomes" id="UP000003947"/>
    </source>
</evidence>
<evidence type="ECO:0000256" key="2">
    <source>
        <dbReference type="ARBA" id="ARBA00022525"/>
    </source>
</evidence>
<feature type="compositionally biased region" description="Acidic residues" evidence="3">
    <location>
        <begin position="685"/>
        <end position="700"/>
    </location>
</feature>
<dbReference type="Gene3D" id="2.150.10.10">
    <property type="entry name" value="Serralysin-like metalloprotease, C-terminal"/>
    <property type="match status" value="7"/>
</dbReference>
<feature type="compositionally biased region" description="Basic and acidic residues" evidence="3">
    <location>
        <begin position="842"/>
        <end position="877"/>
    </location>
</feature>
<sequence>MQDHIKTLNAGWVSMEQLERDALGGKPPKYQIDVDWFMEQGPGKYFDPTKIPALQDLFGGKLGLAPGVYDLVTKDPYNTSGVFYTGDEGPNDKVRITGVIKNYTTDVWGDDHILRSWVFGTTAYAISGGKVHVDKNGNIEIRDLQIRPRDDRFDFNTKGKDWYVQIYNSTSLARHGVTKVPPPIELNFTYGGKTYSKVTKDNFSALRPEDKDYSLIETLAIFAAKEVFYATIAIAEKLQDIFEAAKAAIAETVNPAGPVSGQSGNNLPDSPTSISGGGTTSEPGRNSGEPGEGYDKNPHDGTSTGNGHHGNGTSIGSGIPGVVGTGTGYGDNGTVESWGNTEGEPESKPLELTVHPSGYEYPPVFVDLDGDGIEIVPLHKSSAFFDLKGDGKLRRTAWVGGGDGVLVIDLGPNGSFKPDGVIDQAAEFVFWHWDRSQKTDLEALRKRFDTNQDGFLSKADEAFRYFRIWIDGNSNAVTEPGELKTFDEIGMTSIPLTTDGKTRRYTDGSRSVGKAVFKLANGKKVAIADMILKAGQNDASIVKSKSGIDIDLGDGTKYKIFKGKGERSRALKLGQSGYGAALLTNKAGKTLSATYDAKGKISALFTKTAKGKVISYEGWVKGIHLTLKFDAKEKLVHQHITGNLENNTLLGSDEETVLEGLDGNDALYGGAGADTLKGGMGDDRLDGDEDADWLDGEAGDDTLRGGEGADTLFGGDGYDDLYGGAGNDLLSGDAGRDYLEGEAGDDTLKGGAGIDELHGGADNDRLEGEAGDDLLFGDEGDDSLDGGAGRDELQGGAGKDTLDGGADRDWLVGGDGADLLLGGDGDDKLIGGAGADHLLGGADRDTLEGGDGHDTLEGGTGDDRLRGEGDDDVLKGEDGDDDPNGGAGDDLLYGGSGNDALIGESGNDALYGGTGDDALVGEAGDDQLYGEAGRDMLKGGAGHDLLSGDAGADVLYGGAGNDTLLGGSEDDLLYGDEDNDSLDGGSGDDKLWGGIGDDTLLGGDGHDVLTGDGGADSLDGGLGDDKLSGGAGNDTLVGGGGADQLFGGEGNDILAGGPDTDYIDGGTGTDTIVLTGNRTDYMIRFNTAIGRYSIVDLRSGSPDGTDLADIEIFRFADGDLTIAELNYVTAADAAMAYDVENSDGSKSRLGWRPSADDPSIIEAYVQRRNIAGVLMSETVFHPDGTRLAKAWDLTGLLAWSSYVQTYDAQANVISQVDTNRNGTYTKWEFDPEAIDHHNWVNRESTYDSLADYEAGIASRQFDTIDDGELGPVDFIERLNDRTGQTWDTKLKELNAAEQVLIETIVNDDGSSIVRGKDYSPDGYNYRDGVNAAQVAGEEWVNFEEHRDAGNNKFWEVYKYYGPTVQQERTVERGWDFNGQPWTRYELTRDGLFKEIQLKTWFDNGTHSIKDWNWSGQGWAWLDTLYSGSTRLTQWEQYDEGQRHIYREWNGGAAFDERETQYNASGVMTYQHVIIGNTTTVHLWDVAGEYDWAEQITTTVNGTISKIETTYADHKMVEIFDHAGTEGWTHHVQEWRGSSFQNEVSDKYYNGETLIKEFGWDFSGRSWDHFEKRYHNGGQVYHKRVNDDDTYTIDRLDYQGEDWDTISIRGKIINNVEKISWKSTIYDNTLGIIEEKDLGNENWDTKISKSREYGGVRLTFHESVSYDTAVTNGSRTFTDYLIVFDRPDIGDWAVYGMYGNGAPSWGGWIEDDSGSVTETSFISGIVNLLRNWDGISPFT</sequence>
<evidence type="ECO:0000256" key="3">
    <source>
        <dbReference type="SAM" id="MobiDB-lite"/>
    </source>
</evidence>
<feature type="region of interest" description="Disordered" evidence="3">
    <location>
        <begin position="256"/>
        <end position="348"/>
    </location>
</feature>
<dbReference type="InterPro" id="IPR018511">
    <property type="entry name" value="Hemolysin-typ_Ca-bd_CS"/>
</dbReference>